<evidence type="ECO:0000313" key="4">
    <source>
        <dbReference type="Proteomes" id="UP000515856"/>
    </source>
</evidence>
<dbReference type="RefSeq" id="WP_117451863.1">
    <property type="nucleotide sequence ID" value="NZ_CP060636.1"/>
</dbReference>
<name>A0A7G9GKM9_9FIRM</name>
<organism evidence="3 4">
    <name type="scientific">[Eubacterium] hominis</name>
    <dbReference type="NCBI Taxonomy" id="2764325"/>
    <lineage>
        <taxon>Bacteria</taxon>
        <taxon>Bacillati</taxon>
        <taxon>Bacillota</taxon>
        <taxon>Erysipelotrichia</taxon>
        <taxon>Erysipelotrichales</taxon>
        <taxon>Erysipelotrichaceae</taxon>
        <taxon>Amedibacillus</taxon>
    </lineage>
</organism>
<accession>A0A7G9GKM9</accession>
<dbReference type="Proteomes" id="UP000515856">
    <property type="component" value="Chromosome"/>
</dbReference>
<evidence type="ECO:0000313" key="3">
    <source>
        <dbReference type="EMBL" id="QNM11361.1"/>
    </source>
</evidence>
<feature type="domain" description="FAD/NAD(P)-binding" evidence="2">
    <location>
        <begin position="4"/>
        <end position="297"/>
    </location>
</feature>
<dbReference type="Gene3D" id="3.50.50.60">
    <property type="entry name" value="FAD/NAD(P)-binding domain"/>
    <property type="match status" value="2"/>
</dbReference>
<evidence type="ECO:0000259" key="2">
    <source>
        <dbReference type="Pfam" id="PF07992"/>
    </source>
</evidence>
<dbReference type="InterPro" id="IPR051691">
    <property type="entry name" value="Metab_Enz_Cyan_OpOx_G3PDH"/>
</dbReference>
<evidence type="ECO:0000256" key="1">
    <source>
        <dbReference type="ARBA" id="ARBA00023002"/>
    </source>
</evidence>
<dbReference type="InterPro" id="IPR036188">
    <property type="entry name" value="FAD/NAD-bd_sf"/>
</dbReference>
<proteinExistence type="predicted"/>
<keyword evidence="4" id="KW-1185">Reference proteome</keyword>
<dbReference type="PANTHER" id="PTHR42949:SF3">
    <property type="entry name" value="ANAEROBIC GLYCEROL-3-PHOSPHATE DEHYDROGENASE SUBUNIT B"/>
    <property type="match status" value="1"/>
</dbReference>
<dbReference type="AlphaFoldDB" id="A0A7G9GKM9"/>
<keyword evidence="1" id="KW-0560">Oxidoreductase</keyword>
<dbReference type="InterPro" id="IPR023753">
    <property type="entry name" value="FAD/NAD-binding_dom"/>
</dbReference>
<dbReference type="PANTHER" id="PTHR42949">
    <property type="entry name" value="ANAEROBIC GLYCEROL-3-PHOSPHATE DEHYDROGENASE SUBUNIT B"/>
    <property type="match status" value="1"/>
</dbReference>
<dbReference type="PRINTS" id="PR00411">
    <property type="entry name" value="PNDRDTASEI"/>
</dbReference>
<dbReference type="KEGG" id="ehn:H9Q80_14030"/>
<dbReference type="EMBL" id="CP060636">
    <property type="protein sequence ID" value="QNM11361.1"/>
    <property type="molecule type" value="Genomic_DNA"/>
</dbReference>
<reference evidence="3 4" key="1">
    <citation type="submission" date="2020-08" db="EMBL/GenBank/DDBJ databases">
        <authorList>
            <person name="Liu C."/>
            <person name="Sun Q."/>
        </authorList>
    </citation>
    <scope>NUCLEOTIDE SEQUENCE [LARGE SCALE GENOMIC DNA]</scope>
    <source>
        <strain evidence="3 4">NSJ-61</strain>
    </source>
</reference>
<dbReference type="PRINTS" id="PR00368">
    <property type="entry name" value="FADPNR"/>
</dbReference>
<dbReference type="GO" id="GO:0016491">
    <property type="term" value="F:oxidoreductase activity"/>
    <property type="evidence" value="ECO:0007669"/>
    <property type="project" value="UniProtKB-KW"/>
</dbReference>
<dbReference type="Pfam" id="PF07992">
    <property type="entry name" value="Pyr_redox_2"/>
    <property type="match status" value="1"/>
</dbReference>
<dbReference type="SUPFAM" id="SSF51905">
    <property type="entry name" value="FAD/NAD(P)-binding domain"/>
    <property type="match status" value="1"/>
</dbReference>
<protein>
    <submittedName>
        <fullName evidence="3">FAD-dependent oxidoreductase</fullName>
    </submittedName>
</protein>
<gene>
    <name evidence="3" type="ORF">H9Q80_14030</name>
</gene>
<sequence length="416" mass="45864">MKTYDMIIIGGGSAGMSAAVSAKAQGIRKILILERSEELGGILQQCIHNGFGLQIFHEEMSGPLYAQTYKEKVDAMKIEYKLNTTVVSVNEERIVTYVNEQEGYQSISGKTIIFASGCYERNRGAISIPGKRIPGVYTAGSAQRFLNLENILVGKKVFILGSGDIGLIMARRMSLEGAKVEGVAELMPYSNGLTRNIVQCLHDFNIPLYLSHTVVDIKGTNHVEGVTIAQVDEHKQPISGTEKTFDVDTLLLSVGLIPENELGYQMGIQLDAHTKGASVNEYYETSVPHVYACGNALHVHDIVDFVSQESADVGYFAAMDILKQQRGNRAHETIAKQGVGYVLPQVLSDSINHDVTLSFRCSKPFKACQIIIQDDTHIIKKITKRYLLPAEMERIKLKKEDLQNISGKLSVEVQAL</sequence>